<sequence length="36" mass="4023">MMFEKNKVCAIVYGYTVIGVVGNEGKLQKALEAFDR</sequence>
<reference evidence="1" key="1">
    <citation type="submission" date="2019-08" db="EMBL/GenBank/DDBJ databases">
        <authorList>
            <person name="Kucharzyk K."/>
            <person name="Murdoch R.W."/>
            <person name="Higgins S."/>
            <person name="Loffler F."/>
        </authorList>
    </citation>
    <scope>NUCLEOTIDE SEQUENCE</scope>
</reference>
<dbReference type="EMBL" id="VSSQ01011051">
    <property type="protein sequence ID" value="MPM45878.1"/>
    <property type="molecule type" value="Genomic_DNA"/>
</dbReference>
<gene>
    <name evidence="1" type="ORF">SDC9_92570</name>
</gene>
<name>A0A644ZZK3_9ZZZZ</name>
<organism evidence="1">
    <name type="scientific">bioreactor metagenome</name>
    <dbReference type="NCBI Taxonomy" id="1076179"/>
    <lineage>
        <taxon>unclassified sequences</taxon>
        <taxon>metagenomes</taxon>
        <taxon>ecological metagenomes</taxon>
    </lineage>
</organism>
<proteinExistence type="predicted"/>
<accession>A0A644ZZK3</accession>
<comment type="caution">
    <text evidence="1">The sequence shown here is derived from an EMBL/GenBank/DDBJ whole genome shotgun (WGS) entry which is preliminary data.</text>
</comment>
<dbReference type="AlphaFoldDB" id="A0A644ZZK3"/>
<evidence type="ECO:0000313" key="1">
    <source>
        <dbReference type="EMBL" id="MPM45878.1"/>
    </source>
</evidence>
<protein>
    <submittedName>
        <fullName evidence="1">Uncharacterized protein</fullName>
    </submittedName>
</protein>